<feature type="domain" description="MRH" evidence="8">
    <location>
        <begin position="430"/>
        <end position="544"/>
    </location>
</feature>
<evidence type="ECO:0000313" key="10">
    <source>
        <dbReference type="Proteomes" id="UP000756132"/>
    </source>
</evidence>
<keyword evidence="5" id="KW-0175">Coiled coil</keyword>
<dbReference type="PANTHER" id="PTHR12630:SF1">
    <property type="entry name" value="GLUCOSIDASE 2 SUBUNIT BETA"/>
    <property type="match status" value="1"/>
</dbReference>
<dbReference type="InterPro" id="IPR028146">
    <property type="entry name" value="PRKCSH_N"/>
</dbReference>
<evidence type="ECO:0000256" key="7">
    <source>
        <dbReference type="SAM" id="SignalP"/>
    </source>
</evidence>
<feature type="compositionally biased region" description="Basic and acidic residues" evidence="6">
    <location>
        <begin position="385"/>
        <end position="414"/>
    </location>
</feature>
<proteinExistence type="predicted"/>
<dbReference type="EMBL" id="CP090169">
    <property type="protein sequence ID" value="UJO20190.1"/>
    <property type="molecule type" value="Genomic_DNA"/>
</dbReference>
<dbReference type="SUPFAM" id="SSF50911">
    <property type="entry name" value="Mannose 6-phosphate receptor domain"/>
    <property type="match status" value="1"/>
</dbReference>
<evidence type="ECO:0000256" key="3">
    <source>
        <dbReference type="ARBA" id="ARBA00022824"/>
    </source>
</evidence>
<keyword evidence="2 7" id="KW-0732">Signal</keyword>
<evidence type="ECO:0000259" key="8">
    <source>
        <dbReference type="PROSITE" id="PS51914"/>
    </source>
</evidence>
<dbReference type="Proteomes" id="UP000756132">
    <property type="component" value="Chromosome 7"/>
</dbReference>
<evidence type="ECO:0000256" key="6">
    <source>
        <dbReference type="SAM" id="MobiDB-lite"/>
    </source>
</evidence>
<dbReference type="KEGG" id="ffu:CLAFUR5_10721"/>
<keyword evidence="4" id="KW-1015">Disulfide bond</keyword>
<dbReference type="PROSITE" id="PS51914">
    <property type="entry name" value="MRH"/>
    <property type="match status" value="1"/>
</dbReference>
<dbReference type="PANTHER" id="PTHR12630">
    <property type="entry name" value="N-LINKED OLIGOSACCHARIDE PROCESSING"/>
    <property type="match status" value="1"/>
</dbReference>
<dbReference type="InterPro" id="IPR039794">
    <property type="entry name" value="Gtb1-like"/>
</dbReference>
<feature type="signal peptide" evidence="7">
    <location>
        <begin position="1"/>
        <end position="19"/>
    </location>
</feature>
<dbReference type="Pfam" id="PF13015">
    <property type="entry name" value="PRKCSH_1"/>
    <property type="match status" value="1"/>
</dbReference>
<gene>
    <name evidence="9" type="ORF">CLAFUR5_10721</name>
</gene>
<dbReference type="InterPro" id="IPR009011">
    <property type="entry name" value="Man6P_isomerase_rcpt-bd_dom_sf"/>
</dbReference>
<dbReference type="GO" id="GO:0006491">
    <property type="term" value="P:N-glycan processing"/>
    <property type="evidence" value="ECO:0007669"/>
    <property type="project" value="TreeGrafter"/>
</dbReference>
<organism evidence="9 10">
    <name type="scientific">Passalora fulva</name>
    <name type="common">Tomato leaf mold</name>
    <name type="synonym">Cladosporium fulvum</name>
    <dbReference type="NCBI Taxonomy" id="5499"/>
    <lineage>
        <taxon>Eukaryota</taxon>
        <taxon>Fungi</taxon>
        <taxon>Dikarya</taxon>
        <taxon>Ascomycota</taxon>
        <taxon>Pezizomycotina</taxon>
        <taxon>Dothideomycetes</taxon>
        <taxon>Dothideomycetidae</taxon>
        <taxon>Mycosphaerellales</taxon>
        <taxon>Mycosphaerellaceae</taxon>
        <taxon>Fulvia</taxon>
    </lineage>
</organism>
<evidence type="ECO:0000256" key="4">
    <source>
        <dbReference type="ARBA" id="ARBA00023157"/>
    </source>
</evidence>
<dbReference type="OrthoDB" id="28322at2759"/>
<dbReference type="RefSeq" id="XP_047764556.1">
    <property type="nucleotide sequence ID" value="XM_047909869.1"/>
</dbReference>
<dbReference type="InterPro" id="IPR036607">
    <property type="entry name" value="PRKCSH"/>
</dbReference>
<sequence length="558" mass="62073">MKRVVAALVAAQYAATAAAASSPRGVGPEFAKFYEDTSSFTCISNPSVKIPASRVNDDYCDCPDGSDEPGTAACAHLSDLSPHTLATNGTGQPALPGFYCQNKGHIPSYVPFTNVNDGICDYELCCDGSEEFQSVGGKCKNKCDEIGKEWRKHHEVRQKAATNALKKRNELVKEAARLRQSVKDRLQTLGTEIEGGEIKVKQMEKELSEIQKKEAGKVVTSSGGPGGKLSQLVELGKHRMEELRKHLISTRSDLTMKNERLQQLEQILKTFHEEYNPNFNDEGVKRAVKAWEDYIASNPTGSDTNAAAARDLDEITKTDEENGLNWSEYIEAEMEDETAVLYSFVNYLPPSLRSWVDDKLRDLRQSLIDGGILADNGSASVGESQKVKDARSRLDSAKKDLEKQQKDIQEHREDLEKDFGPDDVFRALKGQCVEKDSGEYTYELCFLDKTNQKPKKGGGHTNMGNFVRTERITVDEELPANGKGLGSGERYAMKHENGQHCWNGPNRATTVILACAEENEIWKIMEEEKCIYRMEVGTPAVCEQRKKVKTGQVVKDEL</sequence>
<feature type="chain" id="PRO_5040311066" description="Glucosidase 2 subunit beta" evidence="7">
    <location>
        <begin position="20"/>
        <end position="558"/>
    </location>
</feature>
<dbReference type="GO" id="GO:0017177">
    <property type="term" value="C:glucosidase II complex"/>
    <property type="evidence" value="ECO:0007669"/>
    <property type="project" value="TreeGrafter"/>
</dbReference>
<evidence type="ECO:0000256" key="5">
    <source>
        <dbReference type="SAM" id="Coils"/>
    </source>
</evidence>
<name>A0A9Q8PD14_PASFU</name>
<dbReference type="OMA" id="YENGQHC"/>
<evidence type="ECO:0000313" key="9">
    <source>
        <dbReference type="EMBL" id="UJO20190.1"/>
    </source>
</evidence>
<protein>
    <recommendedName>
        <fullName evidence="1">Glucosidase 2 subunit beta</fullName>
    </recommendedName>
</protein>
<reference evidence="9" key="1">
    <citation type="submission" date="2021-12" db="EMBL/GenBank/DDBJ databases">
        <authorList>
            <person name="Zaccaron A."/>
            <person name="Stergiopoulos I."/>
        </authorList>
    </citation>
    <scope>NUCLEOTIDE SEQUENCE</scope>
    <source>
        <strain evidence="9">Race5_Kim</strain>
    </source>
</reference>
<reference evidence="9" key="2">
    <citation type="journal article" date="2022" name="Microb. Genom.">
        <title>A chromosome-scale genome assembly of the tomato pathogen Cladosporium fulvum reveals a compartmentalized genome architecture and the presence of a dispensable chromosome.</title>
        <authorList>
            <person name="Zaccaron A.Z."/>
            <person name="Chen L.H."/>
            <person name="Samaras A."/>
            <person name="Stergiopoulos I."/>
        </authorList>
    </citation>
    <scope>NUCLEOTIDE SEQUENCE</scope>
    <source>
        <strain evidence="9">Race5_Kim</strain>
    </source>
</reference>
<accession>A0A9Q8PD14</accession>
<keyword evidence="3" id="KW-0256">Endoplasmic reticulum</keyword>
<evidence type="ECO:0000256" key="2">
    <source>
        <dbReference type="ARBA" id="ARBA00022729"/>
    </source>
</evidence>
<dbReference type="Pfam" id="PF12999">
    <property type="entry name" value="PRKCSH-like"/>
    <property type="match status" value="1"/>
</dbReference>
<dbReference type="Gene3D" id="2.70.130.10">
    <property type="entry name" value="Mannose-6-phosphate receptor binding domain"/>
    <property type="match status" value="1"/>
</dbReference>
<dbReference type="GeneID" id="71990599"/>
<dbReference type="AlphaFoldDB" id="A0A9Q8PD14"/>
<evidence type="ECO:0000256" key="1">
    <source>
        <dbReference type="ARBA" id="ARBA00022387"/>
    </source>
</evidence>
<keyword evidence="10" id="KW-1185">Reference proteome</keyword>
<feature type="region of interest" description="Disordered" evidence="6">
    <location>
        <begin position="374"/>
        <end position="414"/>
    </location>
</feature>
<dbReference type="InterPro" id="IPR044865">
    <property type="entry name" value="MRH_dom"/>
</dbReference>
<feature type="coiled-coil region" evidence="5">
    <location>
        <begin position="161"/>
        <end position="213"/>
    </location>
</feature>